<dbReference type="AlphaFoldDB" id="A0A084GJF2"/>
<comment type="caution">
    <text evidence="2">The sequence shown here is derived from an EMBL/GenBank/DDBJ whole genome shotgun (WGS) entry which is preliminary data.</text>
</comment>
<dbReference type="OrthoDB" id="2692225at2"/>
<protein>
    <recommendedName>
        <fullName evidence="4">Pro-sigmaK processing inhibitor BofA</fullName>
    </recommendedName>
</protein>
<evidence type="ECO:0000313" key="3">
    <source>
        <dbReference type="Proteomes" id="UP000028549"/>
    </source>
</evidence>
<evidence type="ECO:0000256" key="1">
    <source>
        <dbReference type="SAM" id="Phobius"/>
    </source>
</evidence>
<dbReference type="STRING" id="246786.GS18_0219930"/>
<keyword evidence="1" id="KW-0812">Transmembrane</keyword>
<evidence type="ECO:0008006" key="4">
    <source>
        <dbReference type="Google" id="ProtNLM"/>
    </source>
</evidence>
<name>A0A084GJF2_METID</name>
<gene>
    <name evidence="2" type="ORF">GS18_0219930</name>
</gene>
<accession>A0A084GJF2</accession>
<proteinExistence type="predicted"/>
<evidence type="ECO:0000313" key="2">
    <source>
        <dbReference type="EMBL" id="KEZ47464.1"/>
    </source>
</evidence>
<feature type="transmembrane region" description="Helical" evidence="1">
    <location>
        <begin position="34"/>
        <end position="54"/>
    </location>
</feature>
<dbReference type="RefSeq" id="WP_029286409.1">
    <property type="nucleotide sequence ID" value="NZ_CANLZQ010000021.1"/>
</dbReference>
<feature type="transmembrane region" description="Helical" evidence="1">
    <location>
        <begin position="60"/>
        <end position="82"/>
    </location>
</feature>
<keyword evidence="1" id="KW-0472">Membrane</keyword>
<sequence length="88" mass="9357">MEPVYVFSILGGIIVLLLVAGAPMKSMRWIGQMMAKVVVGALFLFFINAFGTSIDLHIPINWTTAAISGLLGLPGVAALIVIKMVILT</sequence>
<organism evidence="2 3">
    <name type="scientific">Metabacillus indicus</name>
    <name type="common">Bacillus indicus</name>
    <dbReference type="NCBI Taxonomy" id="246786"/>
    <lineage>
        <taxon>Bacteria</taxon>
        <taxon>Bacillati</taxon>
        <taxon>Bacillota</taxon>
        <taxon>Bacilli</taxon>
        <taxon>Bacillales</taxon>
        <taxon>Bacillaceae</taxon>
        <taxon>Metabacillus</taxon>
    </lineage>
</organism>
<dbReference type="EMBL" id="JNVC02000022">
    <property type="protein sequence ID" value="KEZ47464.1"/>
    <property type="molecule type" value="Genomic_DNA"/>
</dbReference>
<keyword evidence="3" id="KW-1185">Reference proteome</keyword>
<dbReference type="Pfam" id="PF07441">
    <property type="entry name" value="BofA"/>
    <property type="match status" value="1"/>
</dbReference>
<reference evidence="2 3" key="1">
    <citation type="journal article" date="2005" name="Int. J. Syst. Evol. Microbiol.">
        <title>Bacillus cibi sp. nov., isolated from jeotgal, a traditional Korean fermented seafood.</title>
        <authorList>
            <person name="Yoon J.H."/>
            <person name="Lee C.H."/>
            <person name="Oh T.K."/>
        </authorList>
    </citation>
    <scope>NUCLEOTIDE SEQUENCE [LARGE SCALE GENOMIC DNA]</scope>
    <source>
        <strain evidence="2 3">DSM 16189</strain>
    </source>
</reference>
<dbReference type="Proteomes" id="UP000028549">
    <property type="component" value="Unassembled WGS sequence"/>
</dbReference>
<feature type="transmembrane region" description="Helical" evidence="1">
    <location>
        <begin position="6"/>
        <end position="22"/>
    </location>
</feature>
<keyword evidence="1" id="KW-1133">Transmembrane helix</keyword>
<dbReference type="NCBIfam" id="TIGR02862">
    <property type="entry name" value="spore_BofA"/>
    <property type="match status" value="1"/>
</dbReference>
<dbReference type="InterPro" id="IPR010001">
    <property type="entry name" value="BofA"/>
</dbReference>